<proteinExistence type="predicted"/>
<dbReference type="Proteomes" id="UP000887581">
    <property type="component" value="Unplaced"/>
</dbReference>
<dbReference type="WBParaSite" id="sdigi.contig14.g1389.t1">
    <property type="protein sequence ID" value="sdigi.contig14.g1389.t1"/>
    <property type="gene ID" value="sdigi.contig14.g1389"/>
</dbReference>
<reference evidence="2" key="1">
    <citation type="submission" date="2022-11" db="UniProtKB">
        <authorList>
            <consortium name="WormBaseParasite"/>
        </authorList>
    </citation>
    <scope>IDENTIFICATION</scope>
</reference>
<keyword evidence="1" id="KW-1185">Reference proteome</keyword>
<evidence type="ECO:0000313" key="2">
    <source>
        <dbReference type="WBParaSite" id="sdigi.contig14.g1389.t1"/>
    </source>
</evidence>
<dbReference type="AlphaFoldDB" id="A0A915PLG7"/>
<name>A0A915PLG7_9BILA</name>
<sequence>MRYRIEAMKDTMMSAASKRYRRITSVAQNSALRMVTSTICPSGAINLYSKHKNGCCKSADDGYDRGSNDDDNSDSGECGKFGDWKIPVELKCTQRQLANEALVSRSKSETDVGETVSSSDTATVDLYDPVDFIQFHFRDLNLCAE</sequence>
<accession>A0A915PLG7</accession>
<protein>
    <submittedName>
        <fullName evidence="2">Uncharacterized protein</fullName>
    </submittedName>
</protein>
<organism evidence="1 2">
    <name type="scientific">Setaria digitata</name>
    <dbReference type="NCBI Taxonomy" id="48799"/>
    <lineage>
        <taxon>Eukaryota</taxon>
        <taxon>Metazoa</taxon>
        <taxon>Ecdysozoa</taxon>
        <taxon>Nematoda</taxon>
        <taxon>Chromadorea</taxon>
        <taxon>Rhabditida</taxon>
        <taxon>Spirurina</taxon>
        <taxon>Spiruromorpha</taxon>
        <taxon>Filarioidea</taxon>
        <taxon>Setariidae</taxon>
        <taxon>Setaria</taxon>
    </lineage>
</organism>
<evidence type="ECO:0000313" key="1">
    <source>
        <dbReference type="Proteomes" id="UP000887581"/>
    </source>
</evidence>